<proteinExistence type="predicted"/>
<gene>
    <name evidence="1" type="ORF">MEA186_01211</name>
</gene>
<dbReference type="EMBL" id="AGSN01000015">
    <property type="protein sequence ID" value="EHH13905.1"/>
    <property type="molecule type" value="Genomic_DNA"/>
</dbReference>
<dbReference type="KEGG" id="mamo:A6B35_31070"/>
<dbReference type="Proteomes" id="UP000002949">
    <property type="component" value="Unassembled WGS sequence"/>
</dbReference>
<name>G6Y2Y9_9HYPH</name>
<reference evidence="1 2" key="1">
    <citation type="journal article" date="2012" name="J. Bacteriol.">
        <title>Draft Genome Sequence of Plant Growth-Promoting Rhizobium Mesorhizobium amorphae, Isolated from Zinc-Lead Mine Tailings.</title>
        <authorList>
            <person name="Hao X."/>
            <person name="Lin Y."/>
            <person name="Johnstone L."/>
            <person name="Baltrus D.A."/>
            <person name="Miller S.J."/>
            <person name="Wei G."/>
            <person name="Rensing C."/>
        </authorList>
    </citation>
    <scope>NUCLEOTIDE SEQUENCE [LARGE SCALE GENOMIC DNA]</scope>
    <source>
        <strain evidence="1 2">CCNWGS0123</strain>
    </source>
</reference>
<dbReference type="RefSeq" id="WP_006199625.1">
    <property type="nucleotide sequence ID" value="NZ_AGSN01000015.1"/>
</dbReference>
<sequence>MSATDGVYAVIASATAGTSQGVIEIRNGSLIGNDIAGAEYRGGAVRQPDGSVKMNITMETPPGVFHIWTGANTETFQSRQIDVHLPREAFDDGKPFEVPGYGMTIIVRRIPDGYAHLAGPTGRIGMIETLISAEQKWAAHRKG</sequence>
<accession>G6Y2Y9</accession>
<dbReference type="PATRIC" id="fig|1082933.3.peg.208"/>
<protein>
    <submittedName>
        <fullName evidence="1">Uncharacterized protein</fullName>
    </submittedName>
</protein>
<evidence type="ECO:0000313" key="1">
    <source>
        <dbReference type="EMBL" id="EHH13905.1"/>
    </source>
</evidence>
<dbReference type="AlphaFoldDB" id="G6Y2Y9"/>
<organism evidence="1 2">
    <name type="scientific">Mesorhizobium amorphae CCNWGS0123</name>
    <dbReference type="NCBI Taxonomy" id="1082933"/>
    <lineage>
        <taxon>Bacteria</taxon>
        <taxon>Pseudomonadati</taxon>
        <taxon>Pseudomonadota</taxon>
        <taxon>Alphaproteobacteria</taxon>
        <taxon>Hyphomicrobiales</taxon>
        <taxon>Phyllobacteriaceae</taxon>
        <taxon>Mesorhizobium</taxon>
    </lineage>
</organism>
<evidence type="ECO:0000313" key="2">
    <source>
        <dbReference type="Proteomes" id="UP000002949"/>
    </source>
</evidence>
<keyword evidence="2" id="KW-1185">Reference proteome</keyword>